<feature type="domain" description="Sigma-54 factor interaction" evidence="3">
    <location>
        <begin position="392"/>
        <end position="580"/>
    </location>
</feature>
<sequence length="666" mass="72788">MSGMEGVSVAAWGGREWKRDLPWLQSGASAEDSARISEAELLAVVEEWLGQTTSVAISETPTELVSDWLQSLQNLIGCQGLGLFQRQEQDWQALIRHGGRSLGRPATDWLAQVQSTGEPQGRLDDPAEGWGQLAFPLHCPLLCSSSTAADAGVIVFSARHPESLDIAATEELVLLLERLSLHAFEQADAFRRARRETEHARDLTTLLASRSLEDLRKAFDQAVERTASGWASRFVLIPAESTTVLATVEPTTFEKVPGVNSGDVIACFHTEAANHTSTLTALLPNANAHALRNMLCLPFVDMPAMQGGCLIWPEEAAFDAVAETEQTQHDRRRYLSELVRTCGQRWQELLRTESPSQRGGIRMIPDDSLADEYCRATLPASLTLPTGAKHSLLLAGGPGSPLIAAVHHVLQAAGGQAAANLLHCRSLTTEELQAELSRYLPEAAGAGNTADLNVASEILILHEIDQLTLTSQQLLVDMLRQAAENRRFRLICTTGRDLQLAVARGEFLDQLLTCVGTMQLHLPPLKSQPGLALQLFRQALAEAGTGKTAELDDEAIHWLNDYRWPGGLDELRQAARRLQSTLNENGTISRHDLTLLFEQEALPAEEMAAGLAEATVEFQQLHIRRAIARAGGNMTEAARLLDLHRSNLYRKMNQLNMAEAGGAEED</sequence>
<dbReference type="InterPro" id="IPR002078">
    <property type="entry name" value="Sigma_54_int"/>
</dbReference>
<evidence type="ECO:0000256" key="2">
    <source>
        <dbReference type="ARBA" id="ARBA00022840"/>
    </source>
</evidence>
<dbReference type="InterPro" id="IPR002197">
    <property type="entry name" value="HTH_Fis"/>
</dbReference>
<dbReference type="GO" id="GO:0005524">
    <property type="term" value="F:ATP binding"/>
    <property type="evidence" value="ECO:0007669"/>
    <property type="project" value="UniProtKB-KW"/>
</dbReference>
<gene>
    <name evidence="4" type="ordered locus">Plabr_1939</name>
</gene>
<dbReference type="Gene3D" id="1.10.10.60">
    <property type="entry name" value="Homeodomain-like"/>
    <property type="match status" value="1"/>
</dbReference>
<dbReference type="AlphaFoldDB" id="F0SHR8"/>
<dbReference type="OrthoDB" id="5499170at2"/>
<evidence type="ECO:0000259" key="3">
    <source>
        <dbReference type="PROSITE" id="PS50045"/>
    </source>
</evidence>
<dbReference type="Gene3D" id="3.40.50.300">
    <property type="entry name" value="P-loop containing nucleotide triphosphate hydrolases"/>
    <property type="match status" value="1"/>
</dbReference>
<dbReference type="PROSITE" id="PS50045">
    <property type="entry name" value="SIGMA54_INTERACT_4"/>
    <property type="match status" value="1"/>
</dbReference>
<dbReference type="InterPro" id="IPR009057">
    <property type="entry name" value="Homeodomain-like_sf"/>
</dbReference>
<dbReference type="SUPFAM" id="SSF46689">
    <property type="entry name" value="Homeodomain-like"/>
    <property type="match status" value="1"/>
</dbReference>
<dbReference type="KEGG" id="pbs:Plabr_1939"/>
<evidence type="ECO:0000256" key="1">
    <source>
        <dbReference type="ARBA" id="ARBA00022741"/>
    </source>
</evidence>
<dbReference type="HOGENOM" id="CLU_412118_0_0_0"/>
<dbReference type="PRINTS" id="PR01590">
    <property type="entry name" value="HTHFIS"/>
</dbReference>
<dbReference type="Gene3D" id="1.10.8.60">
    <property type="match status" value="1"/>
</dbReference>
<dbReference type="STRING" id="756272.Plabr_1939"/>
<keyword evidence="1" id="KW-0547">Nucleotide-binding</keyword>
<dbReference type="eggNOG" id="COG2204">
    <property type="taxonomic scope" value="Bacteria"/>
</dbReference>
<evidence type="ECO:0000313" key="4">
    <source>
        <dbReference type="EMBL" id="ADY59548.1"/>
    </source>
</evidence>
<dbReference type="GO" id="GO:0043565">
    <property type="term" value="F:sequence-specific DNA binding"/>
    <property type="evidence" value="ECO:0007669"/>
    <property type="project" value="InterPro"/>
</dbReference>
<name>F0SHR8_RUBBR</name>
<reference evidence="5" key="1">
    <citation type="submission" date="2011-02" db="EMBL/GenBank/DDBJ databases">
        <title>The complete genome of Planctomyces brasiliensis DSM 5305.</title>
        <authorList>
            <person name="Lucas S."/>
            <person name="Copeland A."/>
            <person name="Lapidus A."/>
            <person name="Bruce D."/>
            <person name="Goodwin L."/>
            <person name="Pitluck S."/>
            <person name="Kyrpides N."/>
            <person name="Mavromatis K."/>
            <person name="Pagani I."/>
            <person name="Ivanova N."/>
            <person name="Ovchinnikova G."/>
            <person name="Lu M."/>
            <person name="Detter J.C."/>
            <person name="Han C."/>
            <person name="Land M."/>
            <person name="Hauser L."/>
            <person name="Markowitz V."/>
            <person name="Cheng J.-F."/>
            <person name="Hugenholtz P."/>
            <person name="Woyke T."/>
            <person name="Wu D."/>
            <person name="Tindall B."/>
            <person name="Pomrenke H.G."/>
            <person name="Brambilla E."/>
            <person name="Klenk H.-P."/>
            <person name="Eisen J.A."/>
        </authorList>
    </citation>
    <scope>NUCLEOTIDE SEQUENCE [LARGE SCALE GENOMIC DNA]</scope>
    <source>
        <strain evidence="5">ATCC 49424 / DSM 5305 / JCM 21570 / NBRC 103401 / IFAM 1448</strain>
    </source>
</reference>
<dbReference type="PANTHER" id="PTHR32071">
    <property type="entry name" value="TRANSCRIPTIONAL REGULATORY PROTEIN"/>
    <property type="match status" value="1"/>
</dbReference>
<protein>
    <submittedName>
        <fullName evidence="4">Sigma54 specific transcriptional regulator, Fis family</fullName>
    </submittedName>
</protein>
<keyword evidence="5" id="KW-1185">Reference proteome</keyword>
<organism evidence="4 5">
    <name type="scientific">Rubinisphaera brasiliensis (strain ATCC 49424 / DSM 5305 / JCM 21570 / IAM 15109 / NBRC 103401 / IFAM 1448)</name>
    <name type="common">Planctomyces brasiliensis</name>
    <dbReference type="NCBI Taxonomy" id="756272"/>
    <lineage>
        <taxon>Bacteria</taxon>
        <taxon>Pseudomonadati</taxon>
        <taxon>Planctomycetota</taxon>
        <taxon>Planctomycetia</taxon>
        <taxon>Planctomycetales</taxon>
        <taxon>Planctomycetaceae</taxon>
        <taxon>Rubinisphaera</taxon>
    </lineage>
</organism>
<dbReference type="GO" id="GO:0006355">
    <property type="term" value="P:regulation of DNA-templated transcription"/>
    <property type="evidence" value="ECO:0007669"/>
    <property type="project" value="InterPro"/>
</dbReference>
<keyword evidence="2" id="KW-0067">ATP-binding</keyword>
<dbReference type="EMBL" id="CP002546">
    <property type="protein sequence ID" value="ADY59548.1"/>
    <property type="molecule type" value="Genomic_DNA"/>
</dbReference>
<dbReference type="Pfam" id="PF02954">
    <property type="entry name" value="HTH_8"/>
    <property type="match status" value="1"/>
</dbReference>
<accession>F0SHR8</accession>
<dbReference type="SUPFAM" id="SSF52540">
    <property type="entry name" value="P-loop containing nucleoside triphosphate hydrolases"/>
    <property type="match status" value="1"/>
</dbReference>
<evidence type="ECO:0000313" key="5">
    <source>
        <dbReference type="Proteomes" id="UP000006860"/>
    </source>
</evidence>
<dbReference type="Pfam" id="PF14532">
    <property type="entry name" value="Sigma54_activ_2"/>
    <property type="match status" value="1"/>
</dbReference>
<proteinExistence type="predicted"/>
<dbReference type="InterPro" id="IPR027417">
    <property type="entry name" value="P-loop_NTPase"/>
</dbReference>
<dbReference type="Proteomes" id="UP000006860">
    <property type="component" value="Chromosome"/>
</dbReference>